<dbReference type="RefSeq" id="XP_064669775.1">
    <property type="nucleotide sequence ID" value="XM_064808526.1"/>
</dbReference>
<dbReference type="GeneID" id="89932649"/>
<dbReference type="EMBL" id="MU853343">
    <property type="protein sequence ID" value="KAK4112205.1"/>
    <property type="molecule type" value="Genomic_DNA"/>
</dbReference>
<keyword evidence="2" id="KW-1185">Reference proteome</keyword>
<protein>
    <submittedName>
        <fullName evidence="1">Uncharacterized protein</fullName>
    </submittedName>
</protein>
<proteinExistence type="predicted"/>
<dbReference type="AlphaFoldDB" id="A0AAN6YRH2"/>
<name>A0AAN6YRH2_9PEZI</name>
<reference evidence="1" key="1">
    <citation type="journal article" date="2023" name="Mol. Phylogenet. Evol.">
        <title>Genome-scale phylogeny and comparative genomics of the fungal order Sordariales.</title>
        <authorList>
            <person name="Hensen N."/>
            <person name="Bonometti L."/>
            <person name="Westerberg I."/>
            <person name="Brannstrom I.O."/>
            <person name="Guillou S."/>
            <person name="Cros-Aarteil S."/>
            <person name="Calhoun S."/>
            <person name="Haridas S."/>
            <person name="Kuo A."/>
            <person name="Mondo S."/>
            <person name="Pangilinan J."/>
            <person name="Riley R."/>
            <person name="LaButti K."/>
            <person name="Andreopoulos B."/>
            <person name="Lipzen A."/>
            <person name="Chen C."/>
            <person name="Yan M."/>
            <person name="Daum C."/>
            <person name="Ng V."/>
            <person name="Clum A."/>
            <person name="Steindorff A."/>
            <person name="Ohm R.A."/>
            <person name="Martin F."/>
            <person name="Silar P."/>
            <person name="Natvig D.O."/>
            <person name="Lalanne C."/>
            <person name="Gautier V."/>
            <person name="Ament-Velasquez S.L."/>
            <person name="Kruys A."/>
            <person name="Hutchinson M.I."/>
            <person name="Powell A.J."/>
            <person name="Barry K."/>
            <person name="Miller A.N."/>
            <person name="Grigoriev I.V."/>
            <person name="Debuchy R."/>
            <person name="Gladieux P."/>
            <person name="Hiltunen Thoren M."/>
            <person name="Johannesson H."/>
        </authorList>
    </citation>
    <scope>NUCLEOTIDE SEQUENCE</scope>
    <source>
        <strain evidence="1">CBS 508.74</strain>
    </source>
</reference>
<dbReference type="Proteomes" id="UP001302812">
    <property type="component" value="Unassembled WGS sequence"/>
</dbReference>
<accession>A0AAN6YRH2</accession>
<comment type="caution">
    <text evidence="1">The sequence shown here is derived from an EMBL/GenBank/DDBJ whole genome shotgun (WGS) entry which is preliminary data.</text>
</comment>
<organism evidence="1 2">
    <name type="scientific">Canariomyces notabilis</name>
    <dbReference type="NCBI Taxonomy" id="2074819"/>
    <lineage>
        <taxon>Eukaryota</taxon>
        <taxon>Fungi</taxon>
        <taxon>Dikarya</taxon>
        <taxon>Ascomycota</taxon>
        <taxon>Pezizomycotina</taxon>
        <taxon>Sordariomycetes</taxon>
        <taxon>Sordariomycetidae</taxon>
        <taxon>Sordariales</taxon>
        <taxon>Chaetomiaceae</taxon>
        <taxon>Canariomyces</taxon>
    </lineage>
</organism>
<evidence type="ECO:0000313" key="2">
    <source>
        <dbReference type="Proteomes" id="UP001302812"/>
    </source>
</evidence>
<evidence type="ECO:0000313" key="1">
    <source>
        <dbReference type="EMBL" id="KAK4112205.1"/>
    </source>
</evidence>
<gene>
    <name evidence="1" type="ORF">N656DRAFT_114607</name>
</gene>
<reference evidence="1" key="2">
    <citation type="submission" date="2023-05" db="EMBL/GenBank/DDBJ databases">
        <authorList>
            <consortium name="Lawrence Berkeley National Laboratory"/>
            <person name="Steindorff A."/>
            <person name="Hensen N."/>
            <person name="Bonometti L."/>
            <person name="Westerberg I."/>
            <person name="Brannstrom I.O."/>
            <person name="Guillou S."/>
            <person name="Cros-Aarteil S."/>
            <person name="Calhoun S."/>
            <person name="Haridas S."/>
            <person name="Kuo A."/>
            <person name="Mondo S."/>
            <person name="Pangilinan J."/>
            <person name="Riley R."/>
            <person name="Labutti K."/>
            <person name="Andreopoulos B."/>
            <person name="Lipzen A."/>
            <person name="Chen C."/>
            <person name="Yanf M."/>
            <person name="Daum C."/>
            <person name="Ng V."/>
            <person name="Clum A."/>
            <person name="Ohm R."/>
            <person name="Martin F."/>
            <person name="Silar P."/>
            <person name="Natvig D."/>
            <person name="Lalanne C."/>
            <person name="Gautier V."/>
            <person name="Ament-Velasquez S.L."/>
            <person name="Kruys A."/>
            <person name="Hutchinson M.I."/>
            <person name="Powell A.J."/>
            <person name="Barry K."/>
            <person name="Miller A.N."/>
            <person name="Grigoriev I.V."/>
            <person name="Debuchy R."/>
            <person name="Gladieux P."/>
            <person name="Thoren M.H."/>
            <person name="Johannesson H."/>
        </authorList>
    </citation>
    <scope>NUCLEOTIDE SEQUENCE</scope>
    <source>
        <strain evidence="1">CBS 508.74</strain>
    </source>
</reference>
<sequence>MPQPPVQQVQPHYSYGHYQYQAVPTVPATDQKPPAQTQTSPAKQSYNAQNRIDVIRRLCALQHPDGHWDHSPELAELVRFWGGREVMAPAHGVTALTHACLMDLCNFVWTAQREGREQQMLSSPELISLQSINWDLGWAKNALDRAGVWMGMGVAAGGYSR</sequence>